<evidence type="ECO:0000313" key="2">
    <source>
        <dbReference type="WBParaSite" id="PDA_v2.g27523.t1"/>
    </source>
</evidence>
<keyword evidence="1" id="KW-1185">Reference proteome</keyword>
<protein>
    <submittedName>
        <fullName evidence="2">Uncharacterized protein</fullName>
    </submittedName>
</protein>
<organism evidence="1 2">
    <name type="scientific">Panagrolaimus davidi</name>
    <dbReference type="NCBI Taxonomy" id="227884"/>
    <lineage>
        <taxon>Eukaryota</taxon>
        <taxon>Metazoa</taxon>
        <taxon>Ecdysozoa</taxon>
        <taxon>Nematoda</taxon>
        <taxon>Chromadorea</taxon>
        <taxon>Rhabditida</taxon>
        <taxon>Tylenchina</taxon>
        <taxon>Panagrolaimomorpha</taxon>
        <taxon>Panagrolaimoidea</taxon>
        <taxon>Panagrolaimidae</taxon>
        <taxon>Panagrolaimus</taxon>
    </lineage>
</organism>
<accession>A0A914QJL5</accession>
<name>A0A914QJL5_9BILA</name>
<sequence>MLVGKHDILPVKETLDERAYNLFYDHVTDVRTTRDKFVQAIMTLDDYSVNENEVENMGWALKQASRRTKYTPEMQKFLNDQFVQFLAFGQRRVDVQ</sequence>
<reference evidence="2" key="1">
    <citation type="submission" date="2022-11" db="UniProtKB">
        <authorList>
            <consortium name="WormBaseParasite"/>
        </authorList>
    </citation>
    <scope>IDENTIFICATION</scope>
</reference>
<dbReference type="Proteomes" id="UP000887578">
    <property type="component" value="Unplaced"/>
</dbReference>
<evidence type="ECO:0000313" key="1">
    <source>
        <dbReference type="Proteomes" id="UP000887578"/>
    </source>
</evidence>
<proteinExistence type="predicted"/>
<dbReference type="WBParaSite" id="PDA_v2.g27523.t1">
    <property type="protein sequence ID" value="PDA_v2.g27523.t1"/>
    <property type="gene ID" value="PDA_v2.g27523"/>
</dbReference>
<dbReference type="AlphaFoldDB" id="A0A914QJL5"/>